<dbReference type="PROSITE" id="PS50263">
    <property type="entry name" value="CN_HYDROLASE"/>
    <property type="match status" value="1"/>
</dbReference>
<dbReference type="Proteomes" id="UP000189941">
    <property type="component" value="Unassembled WGS sequence"/>
</dbReference>
<feature type="domain" description="CN hydrolase" evidence="2">
    <location>
        <begin position="1"/>
        <end position="243"/>
    </location>
</feature>
<proteinExistence type="inferred from homology"/>
<dbReference type="GO" id="GO:0016787">
    <property type="term" value="F:hydrolase activity"/>
    <property type="evidence" value="ECO:0007669"/>
    <property type="project" value="UniProtKB-KW"/>
</dbReference>
<name>A0A1T4JMJ1_9LACT</name>
<dbReference type="Pfam" id="PF00795">
    <property type="entry name" value="CN_hydrolase"/>
    <property type="match status" value="1"/>
</dbReference>
<dbReference type="Gene3D" id="3.60.110.10">
    <property type="entry name" value="Carbon-nitrogen hydrolase"/>
    <property type="match status" value="1"/>
</dbReference>
<comment type="similarity">
    <text evidence="1">Belongs to the carbon-nitrogen hydrolase superfamily. NIT1/NIT2 family.</text>
</comment>
<evidence type="ECO:0000256" key="1">
    <source>
        <dbReference type="ARBA" id="ARBA00010613"/>
    </source>
</evidence>
<sequence length="264" mass="29913">MKISLIQLQAYPTPATNPYQAVEALFEQLAHSKQGIGDVVLLPELWNMPLATCQPENYADLNGEKTKALLSQLAIKYQVNIVGGSIIEQRGNRYYNTAHVYNREGNLITSYDKVHLYHPQDESEAMTAGDKLCVFELEGIKCGLIICYDLDFGEWVRKLALDGIQLLFIPAAWPKAFIHHLEVLLKARALENQIFTICANQFTPELSDAPGVTGGHSQIVDPLTNVQFMLKDEESFGTFEIRPQMIEEVKASFDFYRDRRPELY</sequence>
<dbReference type="SUPFAM" id="SSF56317">
    <property type="entry name" value="Carbon-nitrogen hydrolase"/>
    <property type="match status" value="1"/>
</dbReference>
<dbReference type="AlphaFoldDB" id="A0A1T4JMJ1"/>
<dbReference type="RefSeq" id="WP_078755055.1">
    <property type="nucleotide sequence ID" value="NZ_FUWO01000001.1"/>
</dbReference>
<accession>A0A1T4JMJ1</accession>
<protein>
    <submittedName>
        <fullName evidence="3">Carbon-nitrogen hydrolase</fullName>
    </submittedName>
</protein>
<dbReference type="InterPro" id="IPR003010">
    <property type="entry name" value="C-N_Hydrolase"/>
</dbReference>
<dbReference type="EMBL" id="FUWO01000001">
    <property type="protein sequence ID" value="SJZ31374.1"/>
    <property type="molecule type" value="Genomic_DNA"/>
</dbReference>
<evidence type="ECO:0000259" key="2">
    <source>
        <dbReference type="PROSITE" id="PS50263"/>
    </source>
</evidence>
<evidence type="ECO:0000313" key="3">
    <source>
        <dbReference type="EMBL" id="SJZ31374.1"/>
    </source>
</evidence>
<dbReference type="InterPro" id="IPR036526">
    <property type="entry name" value="C-N_Hydrolase_sf"/>
</dbReference>
<dbReference type="STRING" id="1121925.SAMN02746011_00180"/>
<dbReference type="PANTHER" id="PTHR23088">
    <property type="entry name" value="NITRILASE-RELATED"/>
    <property type="match status" value="1"/>
</dbReference>
<evidence type="ECO:0000313" key="4">
    <source>
        <dbReference type="Proteomes" id="UP000189941"/>
    </source>
</evidence>
<reference evidence="4" key="1">
    <citation type="submission" date="2017-02" db="EMBL/GenBank/DDBJ databases">
        <authorList>
            <person name="Varghese N."/>
            <person name="Submissions S."/>
        </authorList>
    </citation>
    <scope>NUCLEOTIDE SEQUENCE [LARGE SCALE GENOMIC DNA]</scope>
    <source>
        <strain evidence="4">DSM 15739</strain>
    </source>
</reference>
<dbReference type="OrthoDB" id="9811121at2"/>
<keyword evidence="4" id="KW-1185">Reference proteome</keyword>
<keyword evidence="3" id="KW-0378">Hydrolase</keyword>
<dbReference type="PANTHER" id="PTHR23088:SF27">
    <property type="entry name" value="DEAMINATED GLUTATHIONE AMIDASE"/>
    <property type="match status" value="1"/>
</dbReference>
<organism evidence="3 4">
    <name type="scientific">Globicatella sulfidifaciens DSM 15739</name>
    <dbReference type="NCBI Taxonomy" id="1121925"/>
    <lineage>
        <taxon>Bacteria</taxon>
        <taxon>Bacillati</taxon>
        <taxon>Bacillota</taxon>
        <taxon>Bacilli</taxon>
        <taxon>Lactobacillales</taxon>
        <taxon>Aerococcaceae</taxon>
        <taxon>Globicatella</taxon>
    </lineage>
</organism>
<gene>
    <name evidence="3" type="ORF">SAMN02746011_00180</name>
</gene>